<dbReference type="Proteomes" id="UP000298138">
    <property type="component" value="Unassembled WGS sequence"/>
</dbReference>
<dbReference type="STRING" id="341454.A0A4S2MMP0"/>
<reference evidence="2 3" key="1">
    <citation type="submission" date="2019-04" db="EMBL/GenBank/DDBJ databases">
        <title>Comparative genomics and transcriptomics to analyze fruiting body development in filamentous ascomycetes.</title>
        <authorList>
            <consortium name="DOE Joint Genome Institute"/>
            <person name="Lutkenhaus R."/>
            <person name="Traeger S."/>
            <person name="Breuer J."/>
            <person name="Kuo A."/>
            <person name="Lipzen A."/>
            <person name="Pangilinan J."/>
            <person name="Dilworth D."/>
            <person name="Sandor L."/>
            <person name="Poggeler S."/>
            <person name="Barry K."/>
            <person name="Grigoriev I.V."/>
            <person name="Nowrousian M."/>
        </authorList>
    </citation>
    <scope>NUCLEOTIDE SEQUENCE [LARGE SCALE GENOMIC DNA]</scope>
    <source>
        <strain evidence="2 3">CBS 389.68</strain>
    </source>
</reference>
<dbReference type="EMBL" id="ML220143">
    <property type="protein sequence ID" value="TGZ78293.1"/>
    <property type="molecule type" value="Genomic_DNA"/>
</dbReference>
<dbReference type="InterPro" id="IPR015157">
    <property type="entry name" value="TMA7"/>
</dbReference>
<feature type="region of interest" description="Disordered" evidence="1">
    <location>
        <begin position="1"/>
        <end position="29"/>
    </location>
</feature>
<evidence type="ECO:0000313" key="3">
    <source>
        <dbReference type="Proteomes" id="UP000298138"/>
    </source>
</evidence>
<evidence type="ECO:0000256" key="1">
    <source>
        <dbReference type="SAM" id="MobiDB-lite"/>
    </source>
</evidence>
<name>A0A4S2MMP0_9PEZI</name>
<accession>A0A4S2MMP0</accession>
<dbReference type="InParanoid" id="A0A4S2MMP0"/>
<sequence length="144" mass="16544">MSGRQGGKAKPLKQPKKKVSEEDEDDKAFKERQKKGLFFLPLSSHSSFPSHSFPLPFIPIPFRDIPRPPRERSTERGRDRKIVAEHDGFAHRGSRTQNNGREGKAEGAVGGRRNQEVRQEVKRPRTLYVTTLLQLLQLQLRLCF</sequence>
<evidence type="ECO:0000313" key="2">
    <source>
        <dbReference type="EMBL" id="TGZ78293.1"/>
    </source>
</evidence>
<feature type="region of interest" description="Disordered" evidence="1">
    <location>
        <begin position="59"/>
        <end position="118"/>
    </location>
</feature>
<protein>
    <submittedName>
        <fullName evidence="2">Uncharacterized protein</fullName>
    </submittedName>
</protein>
<gene>
    <name evidence="2" type="ORF">EX30DRAFT_397929</name>
</gene>
<dbReference type="Pfam" id="PF09072">
    <property type="entry name" value="TMA7"/>
    <property type="match status" value="1"/>
</dbReference>
<dbReference type="AlphaFoldDB" id="A0A4S2MMP0"/>
<feature type="compositionally biased region" description="Basic and acidic residues" evidence="1">
    <location>
        <begin position="64"/>
        <end position="90"/>
    </location>
</feature>
<organism evidence="2 3">
    <name type="scientific">Ascodesmis nigricans</name>
    <dbReference type="NCBI Taxonomy" id="341454"/>
    <lineage>
        <taxon>Eukaryota</taxon>
        <taxon>Fungi</taxon>
        <taxon>Dikarya</taxon>
        <taxon>Ascomycota</taxon>
        <taxon>Pezizomycotina</taxon>
        <taxon>Pezizomycetes</taxon>
        <taxon>Pezizales</taxon>
        <taxon>Ascodesmidaceae</taxon>
        <taxon>Ascodesmis</taxon>
    </lineage>
</organism>
<keyword evidence="3" id="KW-1185">Reference proteome</keyword>
<proteinExistence type="predicted"/>